<protein>
    <submittedName>
        <fullName evidence="1">Uncharacterized protein</fullName>
    </submittedName>
</protein>
<organism evidence="1 2">
    <name type="scientific">Flavobacterium sedimenticola</name>
    <dbReference type="NCBI Taxonomy" id="3043286"/>
    <lineage>
        <taxon>Bacteria</taxon>
        <taxon>Pseudomonadati</taxon>
        <taxon>Bacteroidota</taxon>
        <taxon>Flavobacteriia</taxon>
        <taxon>Flavobacteriales</taxon>
        <taxon>Flavobacteriaceae</taxon>
        <taxon>Flavobacterium</taxon>
    </lineage>
</organism>
<dbReference type="Proteomes" id="UP001230035">
    <property type="component" value="Unassembled WGS sequence"/>
</dbReference>
<sequence>MKVLTITFFLLTLLSFNSRQDLENDKYLNYLTAARNAGSTYSFNLVIKYKNLNSGIVREICVESDQLIYAICDENNLQFPENSDKIDSIVVSKKDRYFEFKDTAAINRLTFEEYSIEEFEEFNRKVDFKKVVKEIKQKKKVNPTGNPKAHQMYAHALFNLGILTGQNDCMGGWTLDYVDRNNPY</sequence>
<accession>A0ABT6XP54</accession>
<keyword evidence="2" id="KW-1185">Reference proteome</keyword>
<name>A0ABT6XP54_9FLAO</name>
<dbReference type="EMBL" id="JASGBP010000002">
    <property type="protein sequence ID" value="MDI9256866.1"/>
    <property type="molecule type" value="Genomic_DNA"/>
</dbReference>
<evidence type="ECO:0000313" key="2">
    <source>
        <dbReference type="Proteomes" id="UP001230035"/>
    </source>
</evidence>
<dbReference type="RefSeq" id="WP_283238551.1">
    <property type="nucleotide sequence ID" value="NZ_JASGBP010000002.1"/>
</dbReference>
<proteinExistence type="predicted"/>
<evidence type="ECO:0000313" key="1">
    <source>
        <dbReference type="EMBL" id="MDI9256866.1"/>
    </source>
</evidence>
<gene>
    <name evidence="1" type="ORF">QHT84_05505</name>
</gene>
<comment type="caution">
    <text evidence="1">The sequence shown here is derived from an EMBL/GenBank/DDBJ whole genome shotgun (WGS) entry which is preliminary data.</text>
</comment>
<reference evidence="1 2" key="1">
    <citation type="submission" date="2023-05" db="EMBL/GenBank/DDBJ databases">
        <title>Flavobacterium sedimenti sp. nov., isolated from the sediment.</title>
        <authorList>
            <person name="Wu N."/>
        </authorList>
    </citation>
    <scope>NUCLEOTIDE SEQUENCE [LARGE SCALE GENOMIC DNA]</scope>
    <source>
        <strain evidence="1 2">YZ-48</strain>
    </source>
</reference>